<dbReference type="PROSITE" id="PS50043">
    <property type="entry name" value="HTH_LUXR_2"/>
    <property type="match status" value="1"/>
</dbReference>
<dbReference type="AlphaFoldDB" id="A0A2R4CEP3"/>
<reference evidence="5 6" key="1">
    <citation type="submission" date="2018-03" db="EMBL/GenBank/DDBJ databases">
        <title>Massilia armeniaca sp. nov., isolated from desert soil.</title>
        <authorList>
            <person name="Huang H."/>
            <person name="Ren M."/>
        </authorList>
    </citation>
    <scope>NUCLEOTIDE SEQUENCE [LARGE SCALE GENOMIC DNA]</scope>
    <source>
        <strain evidence="5 6">ZMN-3</strain>
    </source>
</reference>
<keyword evidence="6" id="KW-1185">Reference proteome</keyword>
<organism evidence="5 6">
    <name type="scientific">Pseudoduganella armeniaca</name>
    <dbReference type="NCBI Taxonomy" id="2072590"/>
    <lineage>
        <taxon>Bacteria</taxon>
        <taxon>Pseudomonadati</taxon>
        <taxon>Pseudomonadota</taxon>
        <taxon>Betaproteobacteria</taxon>
        <taxon>Burkholderiales</taxon>
        <taxon>Oxalobacteraceae</taxon>
        <taxon>Telluria group</taxon>
        <taxon>Pseudoduganella</taxon>
    </lineage>
</organism>
<feature type="domain" description="HTH luxR-type" evidence="4">
    <location>
        <begin position="180"/>
        <end position="245"/>
    </location>
</feature>
<keyword evidence="2" id="KW-0238">DNA-binding</keyword>
<dbReference type="EMBL" id="CP028324">
    <property type="protein sequence ID" value="AVR98093.1"/>
    <property type="molecule type" value="Genomic_DNA"/>
</dbReference>
<evidence type="ECO:0000259" key="4">
    <source>
        <dbReference type="PROSITE" id="PS50043"/>
    </source>
</evidence>
<dbReference type="InterPro" id="IPR000792">
    <property type="entry name" value="Tscrpt_reg_LuxR_C"/>
</dbReference>
<dbReference type="InterPro" id="IPR036388">
    <property type="entry name" value="WH-like_DNA-bd_sf"/>
</dbReference>
<dbReference type="Pfam" id="PF00196">
    <property type="entry name" value="GerE"/>
    <property type="match status" value="1"/>
</dbReference>
<evidence type="ECO:0000256" key="1">
    <source>
        <dbReference type="ARBA" id="ARBA00023015"/>
    </source>
</evidence>
<dbReference type="PROSITE" id="PS00622">
    <property type="entry name" value="HTH_LUXR_1"/>
    <property type="match status" value="1"/>
</dbReference>
<dbReference type="PRINTS" id="PR00038">
    <property type="entry name" value="HTHLUXR"/>
</dbReference>
<name>A0A2R4CEP3_9BURK</name>
<keyword evidence="1" id="KW-0805">Transcription regulation</keyword>
<dbReference type="SMART" id="SM00421">
    <property type="entry name" value="HTH_LUXR"/>
    <property type="match status" value="1"/>
</dbReference>
<evidence type="ECO:0000256" key="3">
    <source>
        <dbReference type="ARBA" id="ARBA00023163"/>
    </source>
</evidence>
<dbReference type="Gene3D" id="1.10.10.10">
    <property type="entry name" value="Winged helix-like DNA-binding domain superfamily/Winged helix DNA-binding domain"/>
    <property type="match status" value="1"/>
</dbReference>
<dbReference type="PANTHER" id="PTHR44688">
    <property type="entry name" value="DNA-BINDING TRANSCRIPTIONAL ACTIVATOR DEVR_DOSR"/>
    <property type="match status" value="1"/>
</dbReference>
<evidence type="ECO:0000313" key="5">
    <source>
        <dbReference type="EMBL" id="AVR98093.1"/>
    </source>
</evidence>
<evidence type="ECO:0000256" key="2">
    <source>
        <dbReference type="ARBA" id="ARBA00023125"/>
    </source>
</evidence>
<dbReference type="OrthoDB" id="6120865at2"/>
<dbReference type="Proteomes" id="UP000240505">
    <property type="component" value="Chromosome"/>
</dbReference>
<dbReference type="PANTHER" id="PTHR44688:SF16">
    <property type="entry name" value="DNA-BINDING TRANSCRIPTIONAL ACTIVATOR DEVR_DOSR"/>
    <property type="match status" value="1"/>
</dbReference>
<sequence length="251" mass="27859">MTRFSYRRENRHEQMQLEIFEAALFGTEAEVMERALAWLQRDIPFDGLLWATGAPRAWEDVHVVGRPPEMARDYRAIAPLDPVCGRAESAPERAHAVTVAELCAPDSPALAFWQGYRGHQLMIYSKPDGSGQVSAWLSLMRADGARFSAREQQAMGHAAQAVLTAQQVWRAKAARARAAQPAPATPLTGRELAVAHAYADGRPVKEVARLMGVSTSTVQCHLARIYRKLGVHSKIALRKVLQDRRSRPRCG</sequence>
<gene>
    <name evidence="5" type="ORF">C9I28_22465</name>
</gene>
<dbReference type="GO" id="GO:0003677">
    <property type="term" value="F:DNA binding"/>
    <property type="evidence" value="ECO:0007669"/>
    <property type="project" value="UniProtKB-KW"/>
</dbReference>
<evidence type="ECO:0000313" key="6">
    <source>
        <dbReference type="Proteomes" id="UP000240505"/>
    </source>
</evidence>
<dbReference type="GO" id="GO:0006355">
    <property type="term" value="P:regulation of DNA-templated transcription"/>
    <property type="evidence" value="ECO:0007669"/>
    <property type="project" value="InterPro"/>
</dbReference>
<keyword evidence="3" id="KW-0804">Transcription</keyword>
<proteinExistence type="predicted"/>
<dbReference type="SUPFAM" id="SSF46894">
    <property type="entry name" value="C-terminal effector domain of the bipartite response regulators"/>
    <property type="match status" value="1"/>
</dbReference>
<dbReference type="CDD" id="cd06170">
    <property type="entry name" value="LuxR_C_like"/>
    <property type="match status" value="1"/>
</dbReference>
<accession>A0A2R4CEP3</accession>
<protein>
    <recommendedName>
        <fullName evidence="4">HTH luxR-type domain-containing protein</fullName>
    </recommendedName>
</protein>
<dbReference type="InterPro" id="IPR016032">
    <property type="entry name" value="Sig_transdc_resp-reg_C-effctor"/>
</dbReference>
<dbReference type="KEGG" id="masz:C9I28_22465"/>